<proteinExistence type="predicted"/>
<gene>
    <name evidence="1" type="ORF">GOQ27_02240</name>
</gene>
<dbReference type="EMBL" id="WSFT01000014">
    <property type="protein sequence ID" value="MBS4537260.1"/>
    <property type="molecule type" value="Genomic_DNA"/>
</dbReference>
<reference evidence="1" key="1">
    <citation type="submission" date="2019-12" db="EMBL/GenBank/DDBJ databases">
        <title>Clostridiaceae gen. nov. sp. nov., isolated from sediment in Xinjiang, China.</title>
        <authorList>
            <person name="Zhang R."/>
        </authorList>
    </citation>
    <scope>NUCLEOTIDE SEQUENCE</scope>
    <source>
        <strain evidence="1">D2Q-11</strain>
    </source>
</reference>
<dbReference type="RefSeq" id="WP_203365191.1">
    <property type="nucleotide sequence ID" value="NZ_WSFT01000014.1"/>
</dbReference>
<evidence type="ECO:0000313" key="1">
    <source>
        <dbReference type="EMBL" id="MBS4537260.1"/>
    </source>
</evidence>
<name>A0A942Z7S8_9FIRM</name>
<protein>
    <submittedName>
        <fullName evidence="1">DUF2785 domain-containing protein</fullName>
    </submittedName>
</protein>
<dbReference type="InterPro" id="IPR021247">
    <property type="entry name" value="DUF2785"/>
</dbReference>
<organism evidence="1 2">
    <name type="scientific">Anaeromonas frigoriresistens</name>
    <dbReference type="NCBI Taxonomy" id="2683708"/>
    <lineage>
        <taxon>Bacteria</taxon>
        <taxon>Bacillati</taxon>
        <taxon>Bacillota</taxon>
        <taxon>Tissierellia</taxon>
        <taxon>Tissierellales</taxon>
        <taxon>Thermohalobacteraceae</taxon>
        <taxon>Anaeromonas</taxon>
    </lineage>
</organism>
<dbReference type="Pfam" id="PF10978">
    <property type="entry name" value="DUF2785"/>
    <property type="match status" value="1"/>
</dbReference>
<keyword evidence="2" id="KW-1185">Reference proteome</keyword>
<dbReference type="AlphaFoldDB" id="A0A942Z7S8"/>
<sequence length="274" mass="32521">MDQNELKRVLFSIKEEGYEVPGNIKPFDLALDMLTYIGTTESELRDDLIYVTFYKWIINDEFNKDELRKIVKIALDDEHLFYKLGEVGDSVFTRTFSVLVLALLVYKHREDNYLSKENINRIYNKVIKYIREEKDLRGYTEEKGWAHGMAHGADVLDELAQCDELEKDNLIIILDDIQNKISINYHPYIYEEDERMVTAVMSILNRDLIDEEEILGWIENFSNILEEDEFTDKLIKYFNIKNFLRSLYFRLLKDSSKEALIDKTKKILDVITHF</sequence>
<comment type="caution">
    <text evidence="1">The sequence shown here is derived from an EMBL/GenBank/DDBJ whole genome shotgun (WGS) entry which is preliminary data.</text>
</comment>
<accession>A0A942Z7S8</accession>
<evidence type="ECO:0000313" key="2">
    <source>
        <dbReference type="Proteomes" id="UP000724672"/>
    </source>
</evidence>
<dbReference type="Proteomes" id="UP000724672">
    <property type="component" value="Unassembled WGS sequence"/>
</dbReference>